<dbReference type="Proteomes" id="UP000694723">
    <property type="component" value="Unplaced"/>
</dbReference>
<keyword evidence="1" id="KW-0812">Transmembrane</keyword>
<protein>
    <submittedName>
        <fullName evidence="2">Uncharacterized protein</fullName>
    </submittedName>
</protein>
<sequence>MVFILQFVNVVYHTDGFVDIEEPLHPWDKSRLIMMYNPFNDFCINNFCVYIHQTYWLIFFFFEFVSSLSFVLRYFLISFLIFSLTHWFLVACCLVSM</sequence>
<keyword evidence="1" id="KW-1133">Transmembrane helix</keyword>
<organism evidence="2 3">
    <name type="scientific">Sus scrofa</name>
    <name type="common">Pig</name>
    <dbReference type="NCBI Taxonomy" id="9823"/>
    <lineage>
        <taxon>Eukaryota</taxon>
        <taxon>Metazoa</taxon>
        <taxon>Chordata</taxon>
        <taxon>Craniata</taxon>
        <taxon>Vertebrata</taxon>
        <taxon>Euteleostomi</taxon>
        <taxon>Mammalia</taxon>
        <taxon>Eutheria</taxon>
        <taxon>Laurasiatheria</taxon>
        <taxon>Artiodactyla</taxon>
        <taxon>Suina</taxon>
        <taxon>Suidae</taxon>
        <taxon>Sus</taxon>
    </lineage>
</organism>
<accession>A0A8D1VTV4</accession>
<dbReference type="AlphaFoldDB" id="A0A8D1VTV4"/>
<dbReference type="Ensembl" id="ENSSSCT00060066916.1">
    <property type="protein sequence ID" value="ENSSSCP00060028656.1"/>
    <property type="gene ID" value="ENSSSCG00060049277.1"/>
</dbReference>
<keyword evidence="1" id="KW-0472">Membrane</keyword>
<reference evidence="2" key="1">
    <citation type="submission" date="2025-08" db="UniProtKB">
        <authorList>
            <consortium name="Ensembl"/>
        </authorList>
    </citation>
    <scope>IDENTIFICATION</scope>
</reference>
<name>A0A8D1VTV4_PIG</name>
<evidence type="ECO:0000313" key="2">
    <source>
        <dbReference type="Ensembl" id="ENSSSCP00060028656.1"/>
    </source>
</evidence>
<evidence type="ECO:0000313" key="3">
    <source>
        <dbReference type="Proteomes" id="UP000694723"/>
    </source>
</evidence>
<feature type="transmembrane region" description="Helical" evidence="1">
    <location>
        <begin position="42"/>
        <end position="62"/>
    </location>
</feature>
<proteinExistence type="predicted"/>
<feature type="transmembrane region" description="Helical" evidence="1">
    <location>
        <begin position="74"/>
        <end position="95"/>
    </location>
</feature>
<evidence type="ECO:0000256" key="1">
    <source>
        <dbReference type="SAM" id="Phobius"/>
    </source>
</evidence>